<evidence type="ECO:0000313" key="3">
    <source>
        <dbReference type="EMBL" id="WZN59645.1"/>
    </source>
</evidence>
<protein>
    <submittedName>
        <fullName evidence="3">Engulfment/cell motility ELMO domain-containing protein</fullName>
    </submittedName>
</protein>
<feature type="compositionally biased region" description="Basic and acidic residues" evidence="1">
    <location>
        <begin position="37"/>
        <end position="64"/>
    </location>
</feature>
<dbReference type="AlphaFoldDB" id="A0AAX4P1I4"/>
<dbReference type="Proteomes" id="UP001472866">
    <property type="component" value="Chromosome 02"/>
</dbReference>
<dbReference type="InterPro" id="IPR006816">
    <property type="entry name" value="ELMO_dom"/>
</dbReference>
<feature type="compositionally biased region" description="Basic and acidic residues" evidence="1">
    <location>
        <begin position="101"/>
        <end position="119"/>
    </location>
</feature>
<keyword evidence="4" id="KW-1185">Reference proteome</keyword>
<proteinExistence type="predicted"/>
<dbReference type="PROSITE" id="PS51335">
    <property type="entry name" value="ELMO"/>
    <property type="match status" value="1"/>
</dbReference>
<gene>
    <name evidence="3" type="ORF">HKI87_02g11710</name>
</gene>
<feature type="compositionally biased region" description="Basic and acidic residues" evidence="1">
    <location>
        <begin position="15"/>
        <end position="29"/>
    </location>
</feature>
<sequence>MPLGRKGKRRSKKVVKAEKEEDREPRRASVDNILGRKLREAPDVIPEPTRESFDVALKTPERAGKLPPLQKQPEPVAESSSEEEIEYFDGNGAKTGGAADSPKKVEAVEKVETVKEAVKDAVGSGPSRSTPKPGKRRSVDKAIFQKSPKPGRGAGEGGDDEFDYAFEGKPRDGKTHKREFVAKEAPQNLFMSRQNNAGVILEEEVEEAAEDKSRQTREKSIEMTTEQWSAIIDIQYEDDETKEVYTFEETLIYEEAVAALQPELNAAYETVDDYELSCCLTWNSWFKNKFSKPEFVTKEKRCLVLLSETEFEKQDARHESILASIYCAIFGEDPANVKRFGKHWEQIGFQGHNPTTDLRGTGMLGLVQILFFVENCFNMTKVIFDYSQNAHYGFPFCAVALNISGLGLDLLKEGCFDEPAIDVGGLHTAFMMWYCGALNVFFRTWKDARCTMEEAGYVMDILRTQMLSKATIRRVMMEGSVVSESYIPKDDDEMEMEMEMGEGEEVDVEFDRI</sequence>
<name>A0AAX4P1I4_9CHLO</name>
<evidence type="ECO:0000259" key="2">
    <source>
        <dbReference type="PROSITE" id="PS51335"/>
    </source>
</evidence>
<evidence type="ECO:0000313" key="4">
    <source>
        <dbReference type="Proteomes" id="UP001472866"/>
    </source>
</evidence>
<dbReference type="PANTHER" id="PTHR12771:SF2">
    <property type="entry name" value="ELMO DOMAIN-CONTAINING PROTEIN 3"/>
    <property type="match status" value="1"/>
</dbReference>
<accession>A0AAX4P1I4</accession>
<evidence type="ECO:0000256" key="1">
    <source>
        <dbReference type="SAM" id="MobiDB-lite"/>
    </source>
</evidence>
<reference evidence="3 4" key="1">
    <citation type="submission" date="2024-03" db="EMBL/GenBank/DDBJ databases">
        <title>Complete genome sequence of the green alga Chloropicon roscoffensis RCC1871.</title>
        <authorList>
            <person name="Lemieux C."/>
            <person name="Pombert J.-F."/>
            <person name="Otis C."/>
            <person name="Turmel M."/>
        </authorList>
    </citation>
    <scope>NUCLEOTIDE SEQUENCE [LARGE SCALE GENOMIC DNA]</scope>
    <source>
        <strain evidence="3 4">RCC1871</strain>
    </source>
</reference>
<feature type="compositionally biased region" description="Basic residues" evidence="1">
    <location>
        <begin position="1"/>
        <end position="14"/>
    </location>
</feature>
<dbReference type="InterPro" id="IPR050868">
    <property type="entry name" value="ELMO_domain-containing"/>
</dbReference>
<dbReference type="PANTHER" id="PTHR12771">
    <property type="entry name" value="ENGULFMENT AND CELL MOTILITY"/>
    <property type="match status" value="1"/>
</dbReference>
<feature type="region of interest" description="Disordered" evidence="1">
    <location>
        <begin position="1"/>
        <end position="174"/>
    </location>
</feature>
<dbReference type="Pfam" id="PF04727">
    <property type="entry name" value="ELMO_CED12"/>
    <property type="match status" value="1"/>
</dbReference>
<dbReference type="EMBL" id="CP151502">
    <property type="protein sequence ID" value="WZN59645.1"/>
    <property type="molecule type" value="Genomic_DNA"/>
</dbReference>
<organism evidence="3 4">
    <name type="scientific">Chloropicon roscoffensis</name>
    <dbReference type="NCBI Taxonomy" id="1461544"/>
    <lineage>
        <taxon>Eukaryota</taxon>
        <taxon>Viridiplantae</taxon>
        <taxon>Chlorophyta</taxon>
        <taxon>Chloropicophyceae</taxon>
        <taxon>Chloropicales</taxon>
        <taxon>Chloropicaceae</taxon>
        <taxon>Chloropicon</taxon>
    </lineage>
</organism>
<feature type="domain" description="ELMO" evidence="2">
    <location>
        <begin position="317"/>
        <end position="470"/>
    </location>
</feature>